<accession>A0A1W6P041</accession>
<dbReference type="InterPro" id="IPR005064">
    <property type="entry name" value="BUG"/>
</dbReference>
<dbReference type="STRING" id="92947.BVG79_01536"/>
<evidence type="ECO:0000256" key="1">
    <source>
        <dbReference type="ARBA" id="ARBA00006987"/>
    </source>
</evidence>
<name>A0A1W6P041_9RHOB</name>
<dbReference type="Pfam" id="PF03401">
    <property type="entry name" value="TctC"/>
    <property type="match status" value="1"/>
</dbReference>
<evidence type="ECO:0000313" key="4">
    <source>
        <dbReference type="Proteomes" id="UP000242447"/>
    </source>
</evidence>
<feature type="chain" id="PRO_5012958569" evidence="2">
    <location>
        <begin position="32"/>
        <end position="354"/>
    </location>
</feature>
<feature type="signal peptide" evidence="2">
    <location>
        <begin position="1"/>
        <end position="31"/>
    </location>
</feature>
<sequence length="354" mass="37099">MNLDSAVTGFFRILCLSFATALTALPLALRAQDLSDSVDCLVPAQPQGGFDMTCQLLAETLPSAGIGITTVTRSYLPGGVGAAAYNAVLHGANPRQDQLIAFADGSIYNLALGQMPADSDQAPQWVAVLARDYGAVVVRGDAPWQGLEALMRDAAQDPHRIGFGGGGLLWGPDRMRLSLTARAYGIPLDNLRFLAFEGSGSCLEALSAGFVQVCLNDAAAAQTAIDQGTDLRILAIYAPTRLPGALADTPTAREQGVPLDWPVARGVYLAPGVDPAITAAWQTRLAALMQTPDYAAALARFNLQPNPLTGDALTAAIADIAATAQAHARALGLVCTPQPLWPQRQITCVRTDPT</sequence>
<dbReference type="PIRSF" id="PIRSF017082">
    <property type="entry name" value="YflP"/>
    <property type="match status" value="1"/>
</dbReference>
<dbReference type="RefSeq" id="WP_085786357.1">
    <property type="nucleotide sequence ID" value="NZ_CP019937.1"/>
</dbReference>
<dbReference type="PANTHER" id="PTHR42928">
    <property type="entry name" value="TRICARBOXYLATE-BINDING PROTEIN"/>
    <property type="match status" value="1"/>
</dbReference>
<evidence type="ECO:0000256" key="2">
    <source>
        <dbReference type="SAM" id="SignalP"/>
    </source>
</evidence>
<keyword evidence="4" id="KW-1185">Reference proteome</keyword>
<dbReference type="OrthoDB" id="9780943at2"/>
<organism evidence="3 4">
    <name type="scientific">Ketogulonicigenium robustum</name>
    <dbReference type="NCBI Taxonomy" id="92947"/>
    <lineage>
        <taxon>Bacteria</taxon>
        <taxon>Pseudomonadati</taxon>
        <taxon>Pseudomonadota</taxon>
        <taxon>Alphaproteobacteria</taxon>
        <taxon>Rhodobacterales</taxon>
        <taxon>Roseobacteraceae</taxon>
        <taxon>Ketogulonicigenium</taxon>
    </lineage>
</organism>
<dbReference type="Gene3D" id="3.40.190.150">
    <property type="entry name" value="Bordetella uptake gene, domain 1"/>
    <property type="match status" value="1"/>
</dbReference>
<dbReference type="SUPFAM" id="SSF53850">
    <property type="entry name" value="Periplasmic binding protein-like II"/>
    <property type="match status" value="1"/>
</dbReference>
<keyword evidence="2" id="KW-0732">Signal</keyword>
<dbReference type="PANTHER" id="PTHR42928:SF3">
    <property type="entry name" value="UPF0065 PROTEIN YFLP"/>
    <property type="match status" value="1"/>
</dbReference>
<gene>
    <name evidence="3" type="primary">tctC</name>
    <name evidence="3" type="ORF">BVG79_01536</name>
</gene>
<protein>
    <submittedName>
        <fullName evidence="3">Tricarboxylate transport protein tctC</fullName>
    </submittedName>
</protein>
<dbReference type="AlphaFoldDB" id="A0A1W6P041"/>
<proteinExistence type="inferred from homology"/>
<dbReference type="KEGG" id="kro:BVG79_01536"/>
<dbReference type="Gene3D" id="3.40.190.10">
    <property type="entry name" value="Periplasmic binding protein-like II"/>
    <property type="match status" value="1"/>
</dbReference>
<evidence type="ECO:0000313" key="3">
    <source>
        <dbReference type="EMBL" id="ARO14882.1"/>
    </source>
</evidence>
<reference evidence="3 4" key="1">
    <citation type="submission" date="2017-02" db="EMBL/GenBank/DDBJ databases">
        <title>Ketogulonicigenium robustum SPU B003 Genome sequencing and assembly.</title>
        <authorList>
            <person name="Li Y."/>
            <person name="Liu L."/>
            <person name="Wang C."/>
            <person name="Zhang M."/>
            <person name="Zhang T."/>
            <person name="Zhang Y."/>
        </authorList>
    </citation>
    <scope>NUCLEOTIDE SEQUENCE [LARGE SCALE GENOMIC DNA]</scope>
    <source>
        <strain evidence="3 4">SPU_B003</strain>
    </source>
</reference>
<dbReference type="InterPro" id="IPR042100">
    <property type="entry name" value="Bug_dom1"/>
</dbReference>
<comment type="similarity">
    <text evidence="1">Belongs to the UPF0065 (bug) family.</text>
</comment>
<dbReference type="Proteomes" id="UP000242447">
    <property type="component" value="Chromosome"/>
</dbReference>
<dbReference type="EMBL" id="CP019937">
    <property type="protein sequence ID" value="ARO14882.1"/>
    <property type="molecule type" value="Genomic_DNA"/>
</dbReference>